<accession>A0ABD5ZRC4</accession>
<comment type="caution">
    <text evidence="2">The sequence shown here is derived from an EMBL/GenBank/DDBJ whole genome shotgun (WGS) entry which is preliminary data.</text>
</comment>
<feature type="transmembrane region" description="Helical" evidence="1">
    <location>
        <begin position="141"/>
        <end position="165"/>
    </location>
</feature>
<dbReference type="Proteomes" id="UP001596398">
    <property type="component" value="Unassembled WGS sequence"/>
</dbReference>
<dbReference type="EMBL" id="JBHTAP010000001">
    <property type="protein sequence ID" value="MFC7236001.1"/>
    <property type="molecule type" value="Genomic_DNA"/>
</dbReference>
<feature type="transmembrane region" description="Helical" evidence="1">
    <location>
        <begin position="186"/>
        <end position="203"/>
    </location>
</feature>
<feature type="transmembrane region" description="Helical" evidence="1">
    <location>
        <begin position="21"/>
        <end position="40"/>
    </location>
</feature>
<gene>
    <name evidence="2" type="ORF">ACFQJ4_11800</name>
</gene>
<feature type="transmembrane region" description="Helical" evidence="1">
    <location>
        <begin position="113"/>
        <end position="135"/>
    </location>
</feature>
<feature type="transmembrane region" description="Helical" evidence="1">
    <location>
        <begin position="300"/>
        <end position="329"/>
    </location>
</feature>
<reference evidence="2 3" key="1">
    <citation type="journal article" date="2019" name="Int. J. Syst. Evol. Microbiol.">
        <title>The Global Catalogue of Microorganisms (GCM) 10K type strain sequencing project: providing services to taxonomists for standard genome sequencing and annotation.</title>
        <authorList>
            <consortium name="The Broad Institute Genomics Platform"/>
            <consortium name="The Broad Institute Genome Sequencing Center for Infectious Disease"/>
            <person name="Wu L."/>
            <person name="Ma J."/>
        </authorList>
    </citation>
    <scope>NUCLEOTIDE SEQUENCE [LARGE SCALE GENOMIC DNA]</scope>
    <source>
        <strain evidence="2 3">DT85</strain>
    </source>
</reference>
<feature type="transmembrane region" description="Helical" evidence="1">
    <location>
        <begin position="46"/>
        <end position="67"/>
    </location>
</feature>
<dbReference type="Pfam" id="PF20108">
    <property type="entry name" value="DUF6498"/>
    <property type="match status" value="1"/>
</dbReference>
<keyword evidence="3" id="KW-1185">Reference proteome</keyword>
<name>A0ABD5ZRC4_9EURY</name>
<keyword evidence="1" id="KW-0472">Membrane</keyword>
<protein>
    <submittedName>
        <fullName evidence="2">DUF6498-containing protein</fullName>
    </submittedName>
</protein>
<sequence>MSILKLNILPRSFEFPLYSESVVVAIGNLVPIIGVAVAGWRPETLLLVYLAELATICLWAAVQTLFARKRPNNFLRRALNDSRRRFELLGPLQQKRGSTGLARPLPPIYLRNVPTFITALVVTFVVVSMGFVLVALTRPTITQSVAASFLIGGTTVVVGRSIAIWRQFFSAGGYEEHSPRSVLLNPAKYLFVLGVLFIVFLGLESGGAETPLVSPRLAVVGLAIGKLGYDVRTLQLARNPQRRSWFAKLYGSQKSEISPEPVTMPDSSPKARFSMSRSTALIDALGSGVRYVFWNGEVTAVLGLLVALGIIAESSGILLSVGALAILLGSVRSLTRYLRYGTLEYRCYTDQLVVFDRLLGEPQSKVAVGDVAGVTVTQDRVDERLSTETLDFEVTNPPEVPEIQMLAPPPEEVKTSDIANQSVPLTVRHLSNAGAVLECLGLSETRGQQSTN</sequence>
<keyword evidence="1" id="KW-0812">Transmembrane</keyword>
<evidence type="ECO:0000313" key="3">
    <source>
        <dbReference type="Proteomes" id="UP001596398"/>
    </source>
</evidence>
<evidence type="ECO:0000256" key="1">
    <source>
        <dbReference type="SAM" id="Phobius"/>
    </source>
</evidence>
<organism evidence="2 3">
    <name type="scientific">Halosegnis marinus</name>
    <dbReference type="NCBI Taxonomy" id="3034023"/>
    <lineage>
        <taxon>Archaea</taxon>
        <taxon>Methanobacteriati</taxon>
        <taxon>Methanobacteriota</taxon>
        <taxon>Stenosarchaea group</taxon>
        <taxon>Halobacteria</taxon>
        <taxon>Halobacteriales</taxon>
        <taxon>Natronomonadaceae</taxon>
        <taxon>Halosegnis</taxon>
    </lineage>
</organism>
<dbReference type="InterPro" id="IPR045466">
    <property type="entry name" value="DUF6498"/>
</dbReference>
<dbReference type="RefSeq" id="WP_276234146.1">
    <property type="nucleotide sequence ID" value="NZ_CP119802.1"/>
</dbReference>
<keyword evidence="1" id="KW-1133">Transmembrane helix</keyword>
<dbReference type="GeneID" id="79267703"/>
<proteinExistence type="predicted"/>
<evidence type="ECO:0000313" key="2">
    <source>
        <dbReference type="EMBL" id="MFC7236001.1"/>
    </source>
</evidence>
<dbReference type="AlphaFoldDB" id="A0ABD5ZRC4"/>